<dbReference type="GO" id="GO:0000309">
    <property type="term" value="F:nicotinamide-nucleotide adenylyltransferase activity"/>
    <property type="evidence" value="ECO:0007669"/>
    <property type="project" value="UniProtKB-EC"/>
</dbReference>
<feature type="compositionally biased region" description="Low complexity" evidence="21">
    <location>
        <begin position="552"/>
        <end position="564"/>
    </location>
</feature>
<evidence type="ECO:0000256" key="1">
    <source>
        <dbReference type="ARBA" id="ARBA00001946"/>
    </source>
</evidence>
<evidence type="ECO:0000256" key="5">
    <source>
        <dbReference type="ARBA" id="ARBA00007064"/>
    </source>
</evidence>
<comment type="subunit">
    <text evidence="6">Homotetramer.</text>
</comment>
<evidence type="ECO:0000256" key="13">
    <source>
        <dbReference type="ARBA" id="ARBA00022840"/>
    </source>
</evidence>
<evidence type="ECO:0000313" key="24">
    <source>
        <dbReference type="Proteomes" id="UP000053825"/>
    </source>
</evidence>
<accession>A0A0L7QKA7</accession>
<keyword evidence="13" id="KW-0067">ATP-binding</keyword>
<feature type="region of interest" description="Disordered" evidence="21">
    <location>
        <begin position="1111"/>
        <end position="1166"/>
    </location>
</feature>
<keyword evidence="15" id="KW-0496">Mitochondrion</keyword>
<feature type="region of interest" description="Disordered" evidence="21">
    <location>
        <begin position="552"/>
        <end position="571"/>
    </location>
</feature>
<feature type="compositionally biased region" description="Basic residues" evidence="21">
    <location>
        <begin position="1115"/>
        <end position="1125"/>
    </location>
</feature>
<feature type="region of interest" description="Disordered" evidence="21">
    <location>
        <begin position="599"/>
        <end position="648"/>
    </location>
</feature>
<feature type="domain" description="Cytidyltransferase-like" evidence="22">
    <location>
        <begin position="93"/>
        <end position="299"/>
    </location>
</feature>
<evidence type="ECO:0000256" key="14">
    <source>
        <dbReference type="ARBA" id="ARBA00023027"/>
    </source>
</evidence>
<keyword evidence="24" id="KW-1185">Reference proteome</keyword>
<dbReference type="InterPro" id="IPR004821">
    <property type="entry name" value="Cyt_trans-like"/>
</dbReference>
<dbReference type="PROSITE" id="PS51257">
    <property type="entry name" value="PROKAR_LIPOPROTEIN"/>
    <property type="match status" value="1"/>
</dbReference>
<dbReference type="STRING" id="597456.A0A0L7QKA7"/>
<dbReference type="PANTHER" id="PTHR12039">
    <property type="entry name" value="NICOTINAMIDE MONONUCLEOTIDE ADENYLYLTRANSFERASE"/>
    <property type="match status" value="1"/>
</dbReference>
<evidence type="ECO:0000256" key="21">
    <source>
        <dbReference type="SAM" id="MobiDB-lite"/>
    </source>
</evidence>
<dbReference type="Gene3D" id="3.40.50.620">
    <property type="entry name" value="HUPs"/>
    <property type="match status" value="1"/>
</dbReference>
<feature type="compositionally biased region" description="Basic and acidic residues" evidence="21">
    <location>
        <begin position="602"/>
        <end position="644"/>
    </location>
</feature>
<dbReference type="NCBIfam" id="TIGR00482">
    <property type="entry name" value="nicotinate (nicotinamide) nucleotide adenylyltransferase"/>
    <property type="match status" value="1"/>
</dbReference>
<evidence type="ECO:0000256" key="2">
    <source>
        <dbReference type="ARBA" id="ARBA00004173"/>
    </source>
</evidence>
<evidence type="ECO:0000256" key="19">
    <source>
        <dbReference type="ARBA" id="ARBA00079369"/>
    </source>
</evidence>
<name>A0A0L7QKA7_9HYME</name>
<evidence type="ECO:0000256" key="9">
    <source>
        <dbReference type="ARBA" id="ARBA00022642"/>
    </source>
</evidence>
<evidence type="ECO:0000256" key="20">
    <source>
        <dbReference type="ARBA" id="ARBA00093425"/>
    </source>
</evidence>
<feature type="region of interest" description="Disordered" evidence="21">
    <location>
        <begin position="797"/>
        <end position="863"/>
    </location>
</feature>
<evidence type="ECO:0000256" key="12">
    <source>
        <dbReference type="ARBA" id="ARBA00022741"/>
    </source>
</evidence>
<evidence type="ECO:0000256" key="10">
    <source>
        <dbReference type="ARBA" id="ARBA00022679"/>
    </source>
</evidence>
<dbReference type="EMBL" id="KQ415002">
    <property type="protein sequence ID" value="KOC58956.1"/>
    <property type="molecule type" value="Genomic_DNA"/>
</dbReference>
<gene>
    <name evidence="23" type="ORF">WH47_00955</name>
</gene>
<dbReference type="FunFam" id="3.40.50.620:FF:000221">
    <property type="entry name" value="Nicotinamide/nicotinic acid mononucleotide adenylyltransferase 3"/>
    <property type="match status" value="1"/>
</dbReference>
<comment type="catalytic activity">
    <reaction evidence="16">
        <text>nicotinate beta-D-ribonucleotide + ATP + H(+) = deamido-NAD(+) + diphosphate</text>
        <dbReference type="Rhea" id="RHEA:22860"/>
        <dbReference type="ChEBI" id="CHEBI:15378"/>
        <dbReference type="ChEBI" id="CHEBI:30616"/>
        <dbReference type="ChEBI" id="CHEBI:33019"/>
        <dbReference type="ChEBI" id="CHEBI:57502"/>
        <dbReference type="ChEBI" id="CHEBI:58437"/>
        <dbReference type="EC" id="2.7.7.18"/>
    </reaction>
</comment>
<keyword evidence="9" id="KW-0662">Pyridine nucleotide biosynthesis</keyword>
<comment type="cofactor">
    <cofactor evidence="1">
        <name>Mg(2+)</name>
        <dbReference type="ChEBI" id="CHEBI:18420"/>
    </cofactor>
</comment>
<dbReference type="EC" id="2.7.7.18" evidence="7"/>
<organism evidence="23 24">
    <name type="scientific">Habropoda laboriosa</name>
    <dbReference type="NCBI Taxonomy" id="597456"/>
    <lineage>
        <taxon>Eukaryota</taxon>
        <taxon>Metazoa</taxon>
        <taxon>Ecdysozoa</taxon>
        <taxon>Arthropoda</taxon>
        <taxon>Hexapoda</taxon>
        <taxon>Insecta</taxon>
        <taxon>Pterygota</taxon>
        <taxon>Neoptera</taxon>
        <taxon>Endopterygota</taxon>
        <taxon>Hymenoptera</taxon>
        <taxon>Apocrita</taxon>
        <taxon>Aculeata</taxon>
        <taxon>Apoidea</taxon>
        <taxon>Anthophila</taxon>
        <taxon>Apidae</taxon>
        <taxon>Habropoda</taxon>
    </lineage>
</organism>
<evidence type="ECO:0000313" key="23">
    <source>
        <dbReference type="EMBL" id="KOC58956.1"/>
    </source>
</evidence>
<dbReference type="InterPro" id="IPR005248">
    <property type="entry name" value="NadD/NMNAT"/>
</dbReference>
<keyword evidence="11 23" id="KW-0548">Nucleotidyltransferase</keyword>
<keyword evidence="10 23" id="KW-0808">Transferase</keyword>
<evidence type="ECO:0000256" key="6">
    <source>
        <dbReference type="ARBA" id="ARBA00011881"/>
    </source>
</evidence>
<feature type="compositionally biased region" description="Low complexity" evidence="21">
    <location>
        <begin position="818"/>
        <end position="828"/>
    </location>
</feature>
<dbReference type="GO" id="GO:0009435">
    <property type="term" value="P:NAD+ biosynthetic process"/>
    <property type="evidence" value="ECO:0007669"/>
    <property type="project" value="UniProtKB-UniPathway"/>
</dbReference>
<dbReference type="InterPro" id="IPR051182">
    <property type="entry name" value="Euk_NMN_adenylyltrnsfrase"/>
</dbReference>
<dbReference type="InterPro" id="IPR014729">
    <property type="entry name" value="Rossmann-like_a/b/a_fold"/>
</dbReference>
<evidence type="ECO:0000256" key="8">
    <source>
        <dbReference type="ARBA" id="ARBA00012390"/>
    </source>
</evidence>
<keyword evidence="14" id="KW-0520">NAD</keyword>
<dbReference type="OrthoDB" id="422187at2759"/>
<feature type="compositionally biased region" description="Polar residues" evidence="21">
    <location>
        <begin position="806"/>
        <end position="817"/>
    </location>
</feature>
<comment type="similarity">
    <text evidence="5">Belongs to the eukaryotic NMN adenylyltransferase family.</text>
</comment>
<evidence type="ECO:0000256" key="7">
    <source>
        <dbReference type="ARBA" id="ARBA00012389"/>
    </source>
</evidence>
<dbReference type="SUPFAM" id="SSF52374">
    <property type="entry name" value="Nucleotidylyl transferase"/>
    <property type="match status" value="1"/>
</dbReference>
<comment type="pathway">
    <text evidence="4">Cofactor biosynthesis; NAD(+) biosynthesis; deamido-NAD(+) from nicotinate D-ribonucleotide: step 1/1.</text>
</comment>
<dbReference type="EC" id="2.7.7.1" evidence="8"/>
<evidence type="ECO:0000256" key="18">
    <source>
        <dbReference type="ARBA" id="ARBA00075132"/>
    </source>
</evidence>
<feature type="compositionally biased region" description="Basic and acidic residues" evidence="21">
    <location>
        <begin position="849"/>
        <end position="863"/>
    </location>
</feature>
<evidence type="ECO:0000256" key="16">
    <source>
        <dbReference type="ARBA" id="ARBA00048721"/>
    </source>
</evidence>
<dbReference type="UniPathway" id="UPA00253">
    <property type="reaction ID" value="UER00332"/>
</dbReference>
<dbReference type="Proteomes" id="UP000053825">
    <property type="component" value="Unassembled WGS sequence"/>
</dbReference>
<dbReference type="InterPro" id="IPR045094">
    <property type="entry name" value="NMNAT_euk"/>
</dbReference>
<comment type="pathway">
    <text evidence="3">Cofactor biosynthesis; NAD(+) biosynthesis; NAD(+) from nicotinamide D-ribonucleotide: step 1/1.</text>
</comment>
<proteinExistence type="inferred from homology"/>
<evidence type="ECO:0000256" key="3">
    <source>
        <dbReference type="ARBA" id="ARBA00004658"/>
    </source>
</evidence>
<evidence type="ECO:0000256" key="4">
    <source>
        <dbReference type="ARBA" id="ARBA00005019"/>
    </source>
</evidence>
<dbReference type="GO" id="GO:0005524">
    <property type="term" value="F:ATP binding"/>
    <property type="evidence" value="ECO:0007669"/>
    <property type="project" value="UniProtKB-KW"/>
</dbReference>
<protein>
    <recommendedName>
        <fullName evidence="17">Nicotinamide/nicotinic acid mononucleotide adenylyltransferase 3</fullName>
        <ecNumber evidence="8">2.7.7.1</ecNumber>
        <ecNumber evidence="7">2.7.7.18</ecNumber>
    </recommendedName>
    <alternativeName>
        <fullName evidence="18">Nicotinamide-nucleotide adenylyltransferase 3</fullName>
    </alternativeName>
    <alternativeName>
        <fullName evidence="19">Nicotinate-nucleotide adenylyltransferase 3</fullName>
    </alternativeName>
</protein>
<dbReference type="GO" id="GO:0004515">
    <property type="term" value="F:nicotinate-nucleotide adenylyltransferase activity"/>
    <property type="evidence" value="ECO:0007669"/>
    <property type="project" value="UniProtKB-EC"/>
</dbReference>
<dbReference type="PANTHER" id="PTHR12039:SF0">
    <property type="entry name" value="NICOTINAMIDE-NUCLEOTIDE ADENYLYLTRANSFERASE"/>
    <property type="match status" value="1"/>
</dbReference>
<dbReference type="Pfam" id="PF01467">
    <property type="entry name" value="CTP_transf_like"/>
    <property type="match status" value="1"/>
</dbReference>
<comment type="subcellular location">
    <subcellularLocation>
        <location evidence="2">Mitochondrion</location>
    </subcellularLocation>
</comment>
<comment type="function">
    <text evidence="20">Catalyzes the formation of NAD(+) from nicotinamide mononucleotide (NMN) and ATP. Can also use the deamidated form; nicotinic acid mononucleotide (NaMN) as substrate with the same efficiency. Can use triazofurin monophosphate (TrMP) as substrate. Can also use GTP and ITP as nucleotide donors. Also catalyzes the reverse reaction, i.e. the pyrophosphorolytic cleavage of NAD(+). For the pyrophosphorolytic activity, can use NAD(+), NADH, NaAD, nicotinic acid adenine dinucleotide phosphate (NHD), nicotinamide guanine dinucleotide (NGD) as substrates. Fails to cleave phosphorylated dinucleotides NADP(+), NADPH and NaADP(+). Protects against axonal degeneration following injury. May be involved in the maintenance of axonal integrity. Also functions as a stress-response chaperone protein that prevents toxic aggregation of proteins; this function may be independent of its NAD(+) synthesis activity.</text>
</comment>
<keyword evidence="12" id="KW-0547">Nucleotide-binding</keyword>
<feature type="region of interest" description="Disordered" evidence="21">
    <location>
        <begin position="1058"/>
        <end position="1080"/>
    </location>
</feature>
<evidence type="ECO:0000256" key="11">
    <source>
        <dbReference type="ARBA" id="ARBA00022695"/>
    </source>
</evidence>
<evidence type="ECO:0000259" key="22">
    <source>
        <dbReference type="Pfam" id="PF01467"/>
    </source>
</evidence>
<reference evidence="23 24" key="1">
    <citation type="submission" date="2015-07" db="EMBL/GenBank/DDBJ databases">
        <title>The genome of Habropoda laboriosa.</title>
        <authorList>
            <person name="Pan H."/>
            <person name="Kapheim K."/>
        </authorList>
    </citation>
    <scope>NUCLEOTIDE SEQUENCE [LARGE SCALE GENOMIC DNA]</scope>
    <source>
        <strain evidence="23">0110345459</strain>
    </source>
</reference>
<sequence>MLRTISQLTPVVAPSQIWLKRQPVCSPYSVVGCYGGTRNDLSRIITHQSKCFVFFLRKTTRREFQQSSNTAVITCSEIKEEEMAPTRVILMSCGSYNPPTNMHLRMFEIARDHLHRMGTHIVVGGVISPVHDAYAKKELASATHRCAMLRLALQNSDWIRLSTWEARQNGWTKTRISLQHHQNLLNSVLFDANNIKHNIATEDLEWIPENVKNSADHTPIQIKLLCGADLLESFGTYDLWAEEDIDAIVGEHGLVVITREGSNPNKFIYDSDILSKHMHNIYIVTEWIPNEVSSTRIRRALKRGESVRYLLQDAVIDYVYKHGIYDAKTTASTIIHIPRSCKLELTSPNANNYLTIDSKYQSTFLTPSPSDVTMESPSPIEIISIDVPDTVLRKNIQNATNVACVASRHVGVGGLEEAREKFINALVAENGNAKHLTTAKAAYPGLAKQIIATETGESQILDEVGFVDDDKKVRKVVRVQPRSCQLEEVSPSVATSSKRESLARITALPCIEAKDSVVKLTENNGRARLEHDIVEVGLAGVRCKDRDRRSSLSSSIISSSTTSTVDNGGGRHECALSDFSVDKEDYRLTRYGMDDAVEDEIQDRRKDSRLGKQRSNDSDESQRNLSLKDEHVSRKGSDEIHDQDVFPGDNVRCSNTQVLVLVSAMIHNPFDKEAATLIVEENGVQGKGEITIYKGESDGSIDKLSLLVQSPAPSSVSDESTVKIQEIVEDKTEVTKESSDDSLALDRSSKRDVSLEIDGKYVKSVVNSRKSPRKTKNGQMRLYSSENEEWISKEISKAEKKSADSGTQSEETFYKTVSKSSKASSSKSKSPRKEGKSRSNGQKTASSSKAHDSAGEERTKKVKRYDASLKGSLDSVITTNDSRTISKRRSKIDEMFSKKSKSYESIKKVQEICYEDASKADSTSQLITANELDMQTDEFCSVCCYVNEMSLRTEEAIGSPSQDNFYTLRSNCSSIADEDSTECDICSSWNLQESTDALDRKLISSTTDCDQLCEVCEICSEICATFNPEQEPTSSRIVHSTATDPSLDDDSFEIENCGLQSGPESVDERKQAQQDGETLSMSFSISDSAVTKKKSRDKYFIPKDELAILSSGTRRMNRKGSLLRKKPTEDPANASQDKRRYSSVDNLQLAKASSRSHDKILRPKNSKLIGSADNIRASRSSRRCEPLQRSADNVRYMDSSTDNLDSLVESLDREDETQEAINWMEQPKVRDNETVKMILTKHGIKIIRYSKTCMPTVRQIVDCLVAARPMPIRCGPCLTAIRTNTATNNRGSNGASRVSSTANSNNINSYINNNKNVHAYENIQSFSMRDNVPIGCATNRD</sequence>
<dbReference type="GO" id="GO:0005759">
    <property type="term" value="C:mitochondrial matrix"/>
    <property type="evidence" value="ECO:0007669"/>
    <property type="project" value="UniProtKB-ARBA"/>
</dbReference>
<evidence type="ECO:0000256" key="15">
    <source>
        <dbReference type="ARBA" id="ARBA00023128"/>
    </source>
</evidence>
<evidence type="ECO:0000256" key="17">
    <source>
        <dbReference type="ARBA" id="ARBA00074013"/>
    </source>
</evidence>
<dbReference type="CDD" id="cd09286">
    <property type="entry name" value="NMNAT_Eukarya"/>
    <property type="match status" value="1"/>
</dbReference>